<evidence type="ECO:0000313" key="2">
    <source>
        <dbReference type="EMBL" id="PKK64521.1"/>
    </source>
</evidence>
<proteinExistence type="predicted"/>
<name>A0A2N1MS96_9GLOM</name>
<feature type="chain" id="PRO_5014761472" evidence="1">
    <location>
        <begin position="26"/>
        <end position="67"/>
    </location>
</feature>
<evidence type="ECO:0000313" key="3">
    <source>
        <dbReference type="Proteomes" id="UP000233469"/>
    </source>
</evidence>
<sequence>MNVKALFTSIFVIVIISSLASVSEARPDPEAQLCAPECFITRFGCMCKIFDSCLIFTVLMALSKLSQ</sequence>
<organism evidence="2 3">
    <name type="scientific">Rhizophagus irregularis</name>
    <dbReference type="NCBI Taxonomy" id="588596"/>
    <lineage>
        <taxon>Eukaryota</taxon>
        <taxon>Fungi</taxon>
        <taxon>Fungi incertae sedis</taxon>
        <taxon>Mucoromycota</taxon>
        <taxon>Glomeromycotina</taxon>
        <taxon>Glomeromycetes</taxon>
        <taxon>Glomerales</taxon>
        <taxon>Glomeraceae</taxon>
        <taxon>Rhizophagus</taxon>
    </lineage>
</organism>
<keyword evidence="1" id="KW-0732">Signal</keyword>
<reference evidence="2 3" key="1">
    <citation type="submission" date="2016-04" db="EMBL/GenBank/DDBJ databases">
        <title>Genome analyses suggest a sexual origin of heterokaryosis in a supposedly ancient asexual fungus.</title>
        <authorList>
            <person name="Ropars J."/>
            <person name="Sedzielewska K."/>
            <person name="Noel J."/>
            <person name="Charron P."/>
            <person name="Farinelli L."/>
            <person name="Marton T."/>
            <person name="Kruger M."/>
            <person name="Pelin A."/>
            <person name="Brachmann A."/>
            <person name="Corradi N."/>
        </authorList>
    </citation>
    <scope>NUCLEOTIDE SEQUENCE [LARGE SCALE GENOMIC DNA]</scope>
    <source>
        <strain evidence="2 3">C2</strain>
    </source>
</reference>
<dbReference type="OrthoDB" id="2394666at2759"/>
<gene>
    <name evidence="2" type="ORF">RhiirC2_756582</name>
</gene>
<dbReference type="Proteomes" id="UP000233469">
    <property type="component" value="Unassembled WGS sequence"/>
</dbReference>
<evidence type="ECO:0000256" key="1">
    <source>
        <dbReference type="SAM" id="SignalP"/>
    </source>
</evidence>
<protein>
    <submittedName>
        <fullName evidence="2">Uncharacterized protein</fullName>
    </submittedName>
</protein>
<accession>A0A2N1MS96</accession>
<feature type="signal peptide" evidence="1">
    <location>
        <begin position="1"/>
        <end position="25"/>
    </location>
</feature>
<dbReference type="AlphaFoldDB" id="A0A2N1MS96"/>
<reference evidence="2 3" key="2">
    <citation type="submission" date="2017-10" db="EMBL/GenBank/DDBJ databases">
        <title>Extensive intraspecific genome diversity in a model arbuscular mycorrhizal fungus.</title>
        <authorList>
            <person name="Chen E.C.H."/>
            <person name="Morin E."/>
            <person name="Baudet D."/>
            <person name="Noel J."/>
            <person name="Ndikumana S."/>
            <person name="Charron P."/>
            <person name="St-Onge C."/>
            <person name="Giorgi J."/>
            <person name="Grigoriev I.V."/>
            <person name="Roux C."/>
            <person name="Martin F.M."/>
            <person name="Corradi N."/>
        </authorList>
    </citation>
    <scope>NUCLEOTIDE SEQUENCE [LARGE SCALE GENOMIC DNA]</scope>
    <source>
        <strain evidence="2 3">C2</strain>
    </source>
</reference>
<comment type="caution">
    <text evidence="2">The sequence shown here is derived from an EMBL/GenBank/DDBJ whole genome shotgun (WGS) entry which is preliminary data.</text>
</comment>
<dbReference type="EMBL" id="LLXL01001422">
    <property type="protein sequence ID" value="PKK64521.1"/>
    <property type="molecule type" value="Genomic_DNA"/>
</dbReference>